<dbReference type="GeneID" id="14890231"/>
<name>A0A0A1U8U6_ENTIV</name>
<dbReference type="InterPro" id="IPR011989">
    <property type="entry name" value="ARM-like"/>
</dbReference>
<dbReference type="SUPFAM" id="SSF48371">
    <property type="entry name" value="ARM repeat"/>
    <property type="match status" value="1"/>
</dbReference>
<dbReference type="AlphaFoldDB" id="A0A0A1U8U6"/>
<dbReference type="Gene3D" id="1.25.10.10">
    <property type="entry name" value="Leucine-rich Repeat Variant"/>
    <property type="match status" value="1"/>
</dbReference>
<dbReference type="OrthoDB" id="29145at2759"/>
<gene>
    <name evidence="1" type="ORF">EIN_153770</name>
</gene>
<accession>A0A0A1U8U6</accession>
<keyword evidence="2" id="KW-1185">Reference proteome</keyword>
<proteinExistence type="predicted"/>
<reference evidence="1 2" key="1">
    <citation type="submission" date="2012-10" db="EMBL/GenBank/DDBJ databases">
        <authorList>
            <person name="Zafar N."/>
            <person name="Inman J."/>
            <person name="Hall N."/>
            <person name="Lorenzi H."/>
            <person name="Caler E."/>
        </authorList>
    </citation>
    <scope>NUCLEOTIDE SEQUENCE [LARGE SCALE GENOMIC DNA]</scope>
    <source>
        <strain evidence="1 2">IP1</strain>
    </source>
</reference>
<dbReference type="InterPro" id="IPR016024">
    <property type="entry name" value="ARM-type_fold"/>
</dbReference>
<evidence type="ECO:0000313" key="1">
    <source>
        <dbReference type="EMBL" id="ELP91340.1"/>
    </source>
</evidence>
<evidence type="ECO:0000313" key="2">
    <source>
        <dbReference type="Proteomes" id="UP000014680"/>
    </source>
</evidence>
<dbReference type="EMBL" id="KB206474">
    <property type="protein sequence ID" value="ELP91340.1"/>
    <property type="molecule type" value="Genomic_DNA"/>
</dbReference>
<dbReference type="KEGG" id="eiv:EIN_153770"/>
<sequence length="429" mass="48248">MNDFLRILNSPTPTQAETYDVVLGLEKLLDKAADVSFAYPTIQPLITWTEKTNDMMLQYHLVTVFILIVQTKSIPLLDENLSKIIHLLINKTNHFDVLEHTMRLAGFYVMKQTTEESLNDFINIINTIKAKKRQNASVNGTLCWAMYFALVQAANNYPNSMEKLCDAAADYYVLQADSTEAFMHLTGAIHQCIVLNKGYIPLFESKFLFLEKLLPALRSGVEDIVTPSINLLHQMAASDNRYIDFFMRCDISRTLIALFDSLPKDDIVIEALLILRYLFAGNAMRAETLINAGIVERLIGYINRSSTYLTRSALYALTACVEACQNRQDLLQYMIQTGVASALIKILSMSRTFLLDDVINAIDCSIIFLTQDSVSKEIGAHPAFEELGMGNILSSLTDADNLSEMSKLKAKVLLDLYFKSAPPNEMDEL</sequence>
<dbReference type="RefSeq" id="XP_004258111.1">
    <property type="nucleotide sequence ID" value="XM_004258063.1"/>
</dbReference>
<dbReference type="OMA" id="VYRQNIQ"/>
<organism evidence="1 2">
    <name type="scientific">Entamoeba invadens IP1</name>
    <dbReference type="NCBI Taxonomy" id="370355"/>
    <lineage>
        <taxon>Eukaryota</taxon>
        <taxon>Amoebozoa</taxon>
        <taxon>Evosea</taxon>
        <taxon>Archamoebae</taxon>
        <taxon>Mastigamoebida</taxon>
        <taxon>Entamoebidae</taxon>
        <taxon>Entamoeba</taxon>
    </lineage>
</organism>
<dbReference type="VEuPathDB" id="AmoebaDB:EIN_153770"/>
<protein>
    <submittedName>
        <fullName evidence="1">Uncharacterized protein</fullName>
    </submittedName>
</protein>
<dbReference type="Proteomes" id="UP000014680">
    <property type="component" value="Unassembled WGS sequence"/>
</dbReference>